<feature type="compositionally biased region" description="Basic and acidic residues" evidence="2">
    <location>
        <begin position="44"/>
        <end position="64"/>
    </location>
</feature>
<dbReference type="EMBL" id="LR798240">
    <property type="protein sequence ID" value="CAB5214242.1"/>
    <property type="molecule type" value="Genomic_DNA"/>
</dbReference>
<evidence type="ECO:0000256" key="1">
    <source>
        <dbReference type="SAM" id="Coils"/>
    </source>
</evidence>
<feature type="region of interest" description="Disordered" evidence="2">
    <location>
        <begin position="310"/>
        <end position="353"/>
    </location>
</feature>
<proteinExistence type="predicted"/>
<sequence>MSEEQLDRREILMQAMEAAEEGTLEAPEDKPLEVEASDEIAEQARNEKGQFVKDEEEAPHMEAEAHDDEPMEIEEEKPALQRPTTWKKEYLPIWDKLTSGEQLTKEEGIKLAEYAGVQRETEFKRGVSTYKAEADRAKPLIEVIAPIEQNLTSRGINPVQYVQNLVRAEQILSNAPYQQKVQIFQQLAADYGIQLNGNGQAQQLDPYTQQLMNQLNQVNQEVSSIKGRFAQEENQRLMGEIESFRSDVEKYPHFDVVREEMAQLLELGKAQDLKTAYKKAVRMNDDVWALEQDRLLKDAKQSAIKAQQVQKAKAAAVSPRSVTPSGKVSDGSDKKDRRSIIADQLGEAMSRRV</sequence>
<feature type="region of interest" description="Disordered" evidence="2">
    <location>
        <begin position="44"/>
        <end position="84"/>
    </location>
</feature>
<protein>
    <submittedName>
        <fullName evidence="3">Uncharacterized protein</fullName>
    </submittedName>
</protein>
<organism evidence="3">
    <name type="scientific">uncultured Caudovirales phage</name>
    <dbReference type="NCBI Taxonomy" id="2100421"/>
    <lineage>
        <taxon>Viruses</taxon>
        <taxon>Duplodnaviria</taxon>
        <taxon>Heunggongvirae</taxon>
        <taxon>Uroviricota</taxon>
        <taxon>Caudoviricetes</taxon>
        <taxon>Peduoviridae</taxon>
        <taxon>Maltschvirus</taxon>
        <taxon>Maltschvirus maltsch</taxon>
    </lineage>
</organism>
<name>A0A6J7WJH0_9CAUD</name>
<feature type="coiled-coil region" evidence="1">
    <location>
        <begin position="208"/>
        <end position="235"/>
    </location>
</feature>
<gene>
    <name evidence="3" type="ORF">UFOVP193_44</name>
</gene>
<reference evidence="3" key="1">
    <citation type="submission" date="2020-05" db="EMBL/GenBank/DDBJ databases">
        <authorList>
            <person name="Chiriac C."/>
            <person name="Salcher M."/>
            <person name="Ghai R."/>
            <person name="Kavagutti S V."/>
        </authorList>
    </citation>
    <scope>NUCLEOTIDE SEQUENCE</scope>
</reference>
<keyword evidence="1" id="KW-0175">Coiled coil</keyword>
<evidence type="ECO:0000313" key="3">
    <source>
        <dbReference type="EMBL" id="CAB5214242.1"/>
    </source>
</evidence>
<feature type="compositionally biased region" description="Acidic residues" evidence="2">
    <location>
        <begin position="65"/>
        <end position="75"/>
    </location>
</feature>
<accession>A0A6J7WJH0</accession>
<feature type="compositionally biased region" description="Basic and acidic residues" evidence="2">
    <location>
        <begin position="330"/>
        <end position="340"/>
    </location>
</feature>
<evidence type="ECO:0000256" key="2">
    <source>
        <dbReference type="SAM" id="MobiDB-lite"/>
    </source>
</evidence>